<evidence type="ECO:0000313" key="3">
    <source>
        <dbReference type="EMBL" id="EFB90835.1"/>
    </source>
</evidence>
<evidence type="ECO:0000256" key="1">
    <source>
        <dbReference type="RuleBase" id="RU364089"/>
    </source>
</evidence>
<evidence type="ECO:0000256" key="2">
    <source>
        <dbReference type="SAM" id="Phobius"/>
    </source>
</evidence>
<dbReference type="InterPro" id="IPR005322">
    <property type="entry name" value="Peptidase_C69"/>
</dbReference>
<sequence length="517" mass="58171">MQYRHRGNTTWCLQGKVLNVVQFMKGECSMRNGLRKLSVAMAIVSLVASVAAACDMVVVTPKGSADGNMMWAKNSNRNNEECMTFKFHQGGNHAVGETVKVSHCKIPQAPVTYSVIGAEPYWGWGGEIEMNEKGVCCGNELILTKDPVHHEEEGMNGHDLNRLAVERGATAYEAMHVIIDMIEKYGQGGNANPPSTSDLYVYWNSFLIVDPHEAWVLETSDRRWIARKIDPNEGVFALTNMCSIGAVYDECSEDLIQHAIDKGWHAAGDEFNFFKVYSQINPRPNFETKGRRAYDMLAKKMGKIVPSDIMEVMRDNKLAGSFLESRFGMAKVTRALSEHMIGNSIAGSAVVQMRTNPEIPEAMRTLIWAAMASPDCSGYRPFYFCAKVPEELSIGENTYDIKSPWWCFDMLDRMARANEDCYFDVLKAIWTPYENRMFNENKMMEKQAIKLFDAGKDEEAKKLISDFVQTYCDKSWDIAKGLQGVFKELNKVVPGPKVNLIDPEGVSNKNAKVILFQ</sequence>
<keyword evidence="1" id="KW-0645">Protease</keyword>
<keyword evidence="2" id="KW-0472">Membrane</keyword>
<keyword evidence="1" id="KW-0378">Hydrolase</keyword>
<dbReference type="PANTHER" id="PTHR12994:SF17">
    <property type="entry name" value="LD30995P"/>
    <property type="match status" value="1"/>
</dbReference>
<comment type="catalytic activity">
    <reaction evidence="1">
        <text>an L-aminoacyl-L-amino acid + H2O = 2 an L-alpha-amino acid</text>
        <dbReference type="Rhea" id="RHEA:48940"/>
        <dbReference type="ChEBI" id="CHEBI:15377"/>
        <dbReference type="ChEBI" id="CHEBI:59869"/>
        <dbReference type="ChEBI" id="CHEBI:77460"/>
    </reaction>
</comment>
<organism evidence="3 4">
    <name type="scientific">Pyramidobacter piscolens W5455</name>
    <dbReference type="NCBI Taxonomy" id="352165"/>
    <lineage>
        <taxon>Bacteria</taxon>
        <taxon>Thermotogati</taxon>
        <taxon>Synergistota</taxon>
        <taxon>Synergistia</taxon>
        <taxon>Synergistales</taxon>
        <taxon>Dethiosulfovibrionaceae</taxon>
        <taxon>Pyramidobacter</taxon>
    </lineage>
</organism>
<comment type="caution">
    <text evidence="3">The sequence shown here is derived from an EMBL/GenBank/DDBJ whole genome shotgun (WGS) entry which is preliminary data.</text>
</comment>
<accession>A0ABP2HWK0</accession>
<proteinExistence type="inferred from homology"/>
<dbReference type="PANTHER" id="PTHR12994">
    <property type="entry name" value="SECERNIN"/>
    <property type="match status" value="1"/>
</dbReference>
<reference evidence="3 4" key="1">
    <citation type="submission" date="2009-12" db="EMBL/GenBank/DDBJ databases">
        <authorList>
            <person name="Shrivastava S."/>
            <person name="Madupu R."/>
            <person name="Durkin A.S."/>
            <person name="Torralba M."/>
            <person name="Methe B."/>
            <person name="Sutton G.G."/>
            <person name="Strausberg R.L."/>
            <person name="Nelson K.E."/>
        </authorList>
    </citation>
    <scope>NUCLEOTIDE SEQUENCE [LARGE SCALE GENOMIC DNA]</scope>
    <source>
        <strain evidence="3 4">W5455</strain>
    </source>
</reference>
<protein>
    <recommendedName>
        <fullName evidence="1">Dipeptidase</fullName>
        <ecNumber evidence="1">3.4.-.-</ecNumber>
    </recommendedName>
</protein>
<dbReference type="EMBL" id="ADFP01000061">
    <property type="protein sequence ID" value="EFB90835.1"/>
    <property type="molecule type" value="Genomic_DNA"/>
</dbReference>
<keyword evidence="1" id="KW-0224">Dipeptidase</keyword>
<gene>
    <name evidence="3" type="ORF">HMPREF7215_1152</name>
</gene>
<name>A0ABP2HWK0_9BACT</name>
<keyword evidence="2" id="KW-0812">Transmembrane</keyword>
<keyword evidence="2" id="KW-1133">Transmembrane helix</keyword>
<dbReference type="EC" id="3.4.-.-" evidence="1"/>
<keyword evidence="4" id="KW-1185">Reference proteome</keyword>
<comment type="similarity">
    <text evidence="1">Belongs to the peptidase C69 family.</text>
</comment>
<dbReference type="Pfam" id="PF03577">
    <property type="entry name" value="Peptidase_C69"/>
    <property type="match status" value="1"/>
</dbReference>
<dbReference type="Gene3D" id="3.60.60.10">
    <property type="entry name" value="Penicillin V Acylase, Chain A"/>
    <property type="match status" value="1"/>
</dbReference>
<feature type="transmembrane region" description="Helical" evidence="2">
    <location>
        <begin position="39"/>
        <end position="59"/>
    </location>
</feature>
<evidence type="ECO:0000313" key="4">
    <source>
        <dbReference type="Proteomes" id="UP000006462"/>
    </source>
</evidence>
<dbReference type="Proteomes" id="UP000006462">
    <property type="component" value="Unassembled WGS sequence"/>
</dbReference>